<dbReference type="InterPro" id="IPR008753">
    <property type="entry name" value="Peptidase_M13_N"/>
</dbReference>
<protein>
    <submittedName>
        <fullName evidence="10">M13 family metallopeptidase</fullName>
    </submittedName>
</protein>
<comment type="similarity">
    <text evidence="2">Belongs to the peptidase M13 family.</text>
</comment>
<dbReference type="Pfam" id="PF05649">
    <property type="entry name" value="Peptidase_M13_N"/>
    <property type="match status" value="1"/>
</dbReference>
<accession>A0ABS7TV87</accession>
<dbReference type="RefSeq" id="WP_224193860.1">
    <property type="nucleotide sequence ID" value="NZ_JAIRAU010000028.1"/>
</dbReference>
<evidence type="ECO:0000256" key="4">
    <source>
        <dbReference type="ARBA" id="ARBA00022723"/>
    </source>
</evidence>
<dbReference type="InterPro" id="IPR042089">
    <property type="entry name" value="Peptidase_M13_dom_2"/>
</dbReference>
<evidence type="ECO:0000313" key="10">
    <source>
        <dbReference type="EMBL" id="MBZ5712099.1"/>
    </source>
</evidence>
<evidence type="ECO:0000313" key="11">
    <source>
        <dbReference type="Proteomes" id="UP001139031"/>
    </source>
</evidence>
<proteinExistence type="inferred from homology"/>
<comment type="cofactor">
    <cofactor evidence="1">
        <name>Zn(2+)</name>
        <dbReference type="ChEBI" id="CHEBI:29105"/>
    </cofactor>
</comment>
<evidence type="ECO:0000256" key="2">
    <source>
        <dbReference type="ARBA" id="ARBA00007357"/>
    </source>
</evidence>
<evidence type="ECO:0000256" key="7">
    <source>
        <dbReference type="ARBA" id="ARBA00023049"/>
    </source>
</evidence>
<keyword evidence="7" id="KW-0482">Metalloprotease</keyword>
<sequence length="656" mass="73432">MTARDPIGAEVLATMDPSVDPCVDFYHHACGGWLASTPRPPDKPIYGRGFQGLAERNNLVLRDILETAARGEHRRPGDAKLGAVWQACMDEEARDRAGITPLAPGLAVIERVKDQASLMRALGELHRDYFMGFGPLWILSVDPDARNPDRYVARLQQGGLGLPGREFYREPAHSEIRAAYQRHVARMLGFLGEAPGAADALAAKIVAFETELADRSVSLAELRQLDKVYNPLGVTGLKALDRATPWSQYFAGLGYPHIGADLHVMTPNYFRELGPLLRKTGIATVRAYLRWHLLRGSAVFLSREIDAAEFEFTRVLTGARELQPLWERCVEIINVAMAEQVGQAFVERTFTGESKAIALEMIDHVERAFAAGLEKLSWMDPDTRARANEKLSTLTNKIGYPEPWLDYGPVSVSPTEHMRNMFALATFLFVRQADRIGKAVDRREWRMPAAVVNAYYDHANEMVFPAGVLQPPFFSREFPMAMNFGGIGMVMGHELVHGFDDIGRNFDARGVLREWWQPAAVQRFEAQTRCIEDLYGRIEVLPGARLDGKRTLGENIADFGAIKVAHAAYRSWRRQRHEPPRIDGISDDQLFFLGYAQAWCTQITDEKLRLQAATDAHSPEQQRVNVPLTHLPAFWEAYQCAPGTPMHAGASACEVW</sequence>
<dbReference type="InterPro" id="IPR024079">
    <property type="entry name" value="MetalloPept_cat_dom_sf"/>
</dbReference>
<organism evidence="10 11">
    <name type="scientific">Nannocystis pusilla</name>
    <dbReference type="NCBI Taxonomy" id="889268"/>
    <lineage>
        <taxon>Bacteria</taxon>
        <taxon>Pseudomonadati</taxon>
        <taxon>Myxococcota</taxon>
        <taxon>Polyangia</taxon>
        <taxon>Nannocystales</taxon>
        <taxon>Nannocystaceae</taxon>
        <taxon>Nannocystis</taxon>
    </lineage>
</organism>
<dbReference type="Proteomes" id="UP001139031">
    <property type="component" value="Unassembled WGS sequence"/>
</dbReference>
<keyword evidence="5" id="KW-0378">Hydrolase</keyword>
<reference evidence="10" key="1">
    <citation type="submission" date="2021-08" db="EMBL/GenBank/DDBJ databases">
        <authorList>
            <person name="Stevens D.C."/>
        </authorList>
    </citation>
    <scope>NUCLEOTIDE SEQUENCE</scope>
    <source>
        <strain evidence="10">DSM 53165</strain>
    </source>
</reference>
<evidence type="ECO:0000256" key="5">
    <source>
        <dbReference type="ARBA" id="ARBA00022801"/>
    </source>
</evidence>
<gene>
    <name evidence="10" type="ORF">K7C98_22880</name>
</gene>
<dbReference type="PRINTS" id="PR00786">
    <property type="entry name" value="NEPRILYSIN"/>
</dbReference>
<evidence type="ECO:0000256" key="3">
    <source>
        <dbReference type="ARBA" id="ARBA00022670"/>
    </source>
</evidence>
<dbReference type="PANTHER" id="PTHR11733">
    <property type="entry name" value="ZINC METALLOPROTEASE FAMILY M13 NEPRILYSIN-RELATED"/>
    <property type="match status" value="1"/>
</dbReference>
<dbReference type="PROSITE" id="PS51885">
    <property type="entry name" value="NEPRILYSIN"/>
    <property type="match status" value="1"/>
</dbReference>
<dbReference type="InterPro" id="IPR000718">
    <property type="entry name" value="Peptidase_M13"/>
</dbReference>
<name>A0ABS7TV87_9BACT</name>
<keyword evidence="3" id="KW-0645">Protease</keyword>
<keyword evidence="6" id="KW-0862">Zinc</keyword>
<feature type="domain" description="Peptidase M13 C-terminal" evidence="8">
    <location>
        <begin position="453"/>
        <end position="648"/>
    </location>
</feature>
<evidence type="ECO:0000259" key="9">
    <source>
        <dbReference type="Pfam" id="PF05649"/>
    </source>
</evidence>
<dbReference type="PANTHER" id="PTHR11733:SF167">
    <property type="entry name" value="FI17812P1-RELATED"/>
    <property type="match status" value="1"/>
</dbReference>
<keyword evidence="4" id="KW-0479">Metal-binding</keyword>
<feature type="domain" description="Peptidase M13 N-terminal" evidence="9">
    <location>
        <begin position="21"/>
        <end position="401"/>
    </location>
</feature>
<dbReference type="Gene3D" id="3.40.390.10">
    <property type="entry name" value="Collagenase (Catalytic Domain)"/>
    <property type="match status" value="1"/>
</dbReference>
<evidence type="ECO:0000259" key="8">
    <source>
        <dbReference type="Pfam" id="PF01431"/>
    </source>
</evidence>
<evidence type="ECO:0000256" key="1">
    <source>
        <dbReference type="ARBA" id="ARBA00001947"/>
    </source>
</evidence>
<dbReference type="SUPFAM" id="SSF55486">
    <property type="entry name" value="Metalloproteases ('zincins'), catalytic domain"/>
    <property type="match status" value="1"/>
</dbReference>
<dbReference type="CDD" id="cd08662">
    <property type="entry name" value="M13"/>
    <property type="match status" value="1"/>
</dbReference>
<dbReference type="Gene3D" id="1.10.1380.10">
    <property type="entry name" value="Neutral endopeptidase , domain2"/>
    <property type="match status" value="1"/>
</dbReference>
<dbReference type="EMBL" id="JAIRAU010000028">
    <property type="protein sequence ID" value="MBZ5712099.1"/>
    <property type="molecule type" value="Genomic_DNA"/>
</dbReference>
<dbReference type="Pfam" id="PF01431">
    <property type="entry name" value="Peptidase_M13"/>
    <property type="match status" value="1"/>
</dbReference>
<comment type="caution">
    <text evidence="10">The sequence shown here is derived from an EMBL/GenBank/DDBJ whole genome shotgun (WGS) entry which is preliminary data.</text>
</comment>
<keyword evidence="11" id="KW-1185">Reference proteome</keyword>
<dbReference type="InterPro" id="IPR018497">
    <property type="entry name" value="Peptidase_M13_C"/>
</dbReference>
<evidence type="ECO:0000256" key="6">
    <source>
        <dbReference type="ARBA" id="ARBA00022833"/>
    </source>
</evidence>